<accession>E3DRU1</accession>
<name>E3DRU1_HALPG</name>
<dbReference type="OrthoDB" id="2986471at2"/>
<keyword evidence="1" id="KW-0472">Membrane</keyword>
<dbReference type="eggNOG" id="ENOG50334QB">
    <property type="taxonomic scope" value="Bacteria"/>
</dbReference>
<dbReference type="Proteomes" id="UP000006866">
    <property type="component" value="Chromosome"/>
</dbReference>
<dbReference type="KEGG" id="hpk:Hprae_2033"/>
<dbReference type="STRING" id="572479.Hprae_2033"/>
<keyword evidence="1" id="KW-0812">Transmembrane</keyword>
<feature type="transmembrane region" description="Helical" evidence="1">
    <location>
        <begin position="58"/>
        <end position="78"/>
    </location>
</feature>
<evidence type="ECO:0000313" key="3">
    <source>
        <dbReference type="Proteomes" id="UP000006866"/>
    </source>
</evidence>
<keyword evidence="3" id="KW-1185">Reference proteome</keyword>
<gene>
    <name evidence="2" type="ordered locus">Hprae_2033</name>
</gene>
<dbReference type="HOGENOM" id="CLU_818187_0_0_9"/>
<dbReference type="EMBL" id="CP002175">
    <property type="protein sequence ID" value="ADO78155.1"/>
    <property type="molecule type" value="Genomic_DNA"/>
</dbReference>
<evidence type="ECO:0000256" key="1">
    <source>
        <dbReference type="SAM" id="Phobius"/>
    </source>
</evidence>
<dbReference type="RefSeq" id="WP_014554171.1">
    <property type="nucleotide sequence ID" value="NC_017455.1"/>
</dbReference>
<dbReference type="PATRIC" id="fig|572479.3.peg.2071"/>
<reference evidence="3" key="1">
    <citation type="submission" date="2010-10" db="EMBL/GenBank/DDBJ databases">
        <title>The complete genome of Halanaerobium praevalens DSM 2228.</title>
        <authorList>
            <consortium name="US DOE Joint Genome Institute (JGI-PGF)"/>
            <person name="Lucas S."/>
            <person name="Copeland A."/>
            <person name="Lapidus A."/>
            <person name="Glavina del Rio T."/>
            <person name="Dalin E."/>
            <person name="Tice H."/>
            <person name="Bruce D."/>
            <person name="Goodwin L."/>
            <person name="Pitluck S."/>
            <person name="Kyrpides N."/>
            <person name="Mavromatis K."/>
            <person name="Ivanova N."/>
            <person name="Ovchinnikova G."/>
            <person name="Chertkov O."/>
            <person name="Detter J.C."/>
            <person name="Han C."/>
            <person name="Larimer F."/>
            <person name="Land M."/>
            <person name="Hauser L."/>
            <person name="Markowitz V."/>
            <person name="Cheng J.-F."/>
            <person name="Hugenholtz P."/>
            <person name="Woyke T."/>
            <person name="Wu D."/>
            <person name="Tindall B."/>
            <person name="Pomrenke H.G."/>
            <person name="Brambilla E."/>
            <person name="Klenk H.-P."/>
            <person name="Eisen J.A."/>
        </authorList>
    </citation>
    <scope>NUCLEOTIDE SEQUENCE [LARGE SCALE GENOMIC DNA]</scope>
    <source>
        <strain evidence="3">ATCC 33744 / DSM 2228 / GSL</strain>
    </source>
</reference>
<organism evidence="2 3">
    <name type="scientific">Halanaerobium praevalens (strain ATCC 33744 / DSM 2228 / GSL)</name>
    <dbReference type="NCBI Taxonomy" id="572479"/>
    <lineage>
        <taxon>Bacteria</taxon>
        <taxon>Bacillati</taxon>
        <taxon>Bacillota</taxon>
        <taxon>Clostridia</taxon>
        <taxon>Halanaerobiales</taxon>
        <taxon>Halanaerobiaceae</taxon>
        <taxon>Halanaerobium</taxon>
    </lineage>
</organism>
<dbReference type="AlphaFoldDB" id="E3DRU1"/>
<feature type="transmembrane region" description="Helical" evidence="1">
    <location>
        <begin position="21"/>
        <end position="38"/>
    </location>
</feature>
<proteinExistence type="predicted"/>
<protein>
    <submittedName>
        <fullName evidence="2">Uncharacterized protein</fullName>
    </submittedName>
</protein>
<evidence type="ECO:0000313" key="2">
    <source>
        <dbReference type="EMBL" id="ADO78155.1"/>
    </source>
</evidence>
<keyword evidence="1" id="KW-1133">Transmembrane helix</keyword>
<reference evidence="2 3" key="2">
    <citation type="journal article" date="2011" name="Stand. Genomic Sci.">
        <title>Complete genome sequence of the extremely halophilic Halanaerobium praevalens type strain (GSL).</title>
        <authorList>
            <person name="Ivanova N."/>
            <person name="Sikorski J."/>
            <person name="Chertkov O."/>
            <person name="Nolan M."/>
            <person name="Lucas S."/>
            <person name="Hammon N."/>
            <person name="Deshpande S."/>
            <person name="Cheng J.F."/>
            <person name="Tapia R."/>
            <person name="Han C."/>
            <person name="Goodwin L."/>
            <person name="Pitluck S."/>
            <person name="Huntemann M."/>
            <person name="Liolios K."/>
            <person name="Pagani I."/>
            <person name="Mavromatis K."/>
            <person name="Ovchinikova G."/>
            <person name="Pati A."/>
            <person name="Chen A."/>
            <person name="Palaniappan K."/>
            <person name="Land M."/>
            <person name="Hauser L."/>
            <person name="Brambilla E.M."/>
            <person name="Kannan K.P."/>
            <person name="Rohde M."/>
            <person name="Tindall B.J."/>
            <person name="Goker M."/>
            <person name="Detter J.C."/>
            <person name="Woyke T."/>
            <person name="Bristow J."/>
            <person name="Eisen J.A."/>
            <person name="Markowitz V."/>
            <person name="Hugenholtz P."/>
            <person name="Kyrpides N.C."/>
            <person name="Klenk H.P."/>
            <person name="Lapidus A."/>
        </authorList>
    </citation>
    <scope>NUCLEOTIDE SEQUENCE [LARGE SCALE GENOMIC DNA]</scope>
    <source>
        <strain evidence="3">ATCC 33744 / DSM 2228 / GSL</strain>
    </source>
</reference>
<sequence>MNNEKNGFYPQKDKISYIGNIFVIMIIPISLFFLELWVENGSDDFYNEYISKFVMYKVPVLGVPVLGIIFLGSIFYLYSKLVIQKVKNDLRYQKKINNYYLEQLEDKSKLMWRNHKKIMGIKDQEVLNQVVKNYVLRNKYIYGIQLYTYTTKVKYKKTKIKINYKRGYIDEDININAMMQNYFEISTDLYNDFNNIILKSKDNSDLDNKIKKTEKFIKKYTESLKTSPAKNYTYEDANKYALSLLAIQILFSDFSNNLEDNHISLLEDDKEEYLKSNFRTGIFRGILIGSDYLFKHESSSSDKDNRFYVSIPYDFQNEKCIFIITFNNEILKKEEGEEQVINLCDNIIKKLDKELESKYNKSIENNF</sequence>